<dbReference type="EMBL" id="CADEBC010000598">
    <property type="protein sequence ID" value="CAB3258577.1"/>
    <property type="molecule type" value="Genomic_DNA"/>
</dbReference>
<organism evidence="1 2">
    <name type="scientific">Arctia plantaginis</name>
    <name type="common">Wood tiger moth</name>
    <name type="synonym">Phalaena plantaginis</name>
    <dbReference type="NCBI Taxonomy" id="874455"/>
    <lineage>
        <taxon>Eukaryota</taxon>
        <taxon>Metazoa</taxon>
        <taxon>Ecdysozoa</taxon>
        <taxon>Arthropoda</taxon>
        <taxon>Hexapoda</taxon>
        <taxon>Insecta</taxon>
        <taxon>Pterygota</taxon>
        <taxon>Neoptera</taxon>
        <taxon>Endopterygota</taxon>
        <taxon>Lepidoptera</taxon>
        <taxon>Glossata</taxon>
        <taxon>Ditrysia</taxon>
        <taxon>Noctuoidea</taxon>
        <taxon>Erebidae</taxon>
        <taxon>Arctiinae</taxon>
        <taxon>Arctia</taxon>
    </lineage>
</organism>
<evidence type="ECO:0000313" key="2">
    <source>
        <dbReference type="Proteomes" id="UP000494106"/>
    </source>
</evidence>
<evidence type="ECO:0000313" key="1">
    <source>
        <dbReference type="EMBL" id="CAB3258577.1"/>
    </source>
</evidence>
<sequence>MDLSNKLYSMFYKIGSFHHNDIVRKIQQSGTLERKEGIAALFDDDDDPTGIGHDDCNPQLLLSFVYSHVAYKSDLICEALMRVAEVVIKYFKETYSKKKAKRVIDSNHLDLNRNQGGPIATPNAVTIEFM</sequence>
<protein>
    <submittedName>
        <fullName evidence="1">Uncharacterized protein</fullName>
    </submittedName>
</protein>
<proteinExistence type="predicted"/>
<name>A0A8S1BGZ4_ARCPL</name>
<dbReference type="AlphaFoldDB" id="A0A8S1BGZ4"/>
<keyword evidence="2" id="KW-1185">Reference proteome</keyword>
<gene>
    <name evidence="1" type="ORF">APLA_LOCUS16604</name>
</gene>
<accession>A0A8S1BGZ4</accession>
<dbReference type="Proteomes" id="UP000494106">
    <property type="component" value="Unassembled WGS sequence"/>
</dbReference>
<comment type="caution">
    <text evidence="1">The sequence shown here is derived from an EMBL/GenBank/DDBJ whole genome shotgun (WGS) entry which is preliminary data.</text>
</comment>
<reference evidence="1 2" key="1">
    <citation type="submission" date="2020-04" db="EMBL/GenBank/DDBJ databases">
        <authorList>
            <person name="Wallbank WR R."/>
            <person name="Pardo Diaz C."/>
            <person name="Kozak K."/>
            <person name="Martin S."/>
            <person name="Jiggins C."/>
            <person name="Moest M."/>
            <person name="Warren A I."/>
            <person name="Byers J.R.P. K."/>
            <person name="Montejo-Kovacevich G."/>
            <person name="Yen C E."/>
        </authorList>
    </citation>
    <scope>NUCLEOTIDE SEQUENCE [LARGE SCALE GENOMIC DNA]</scope>
</reference>